<sequence length="369" mass="38923">MAHYKKRPKVKRYRRSFYSREMKLKKGIGIAVLVLAVLGIGWLAAPHVLDWATHTWYTVVRNRDLSASSPAVSEAASSTAASEAAASSVAEPEPAPEPEPTPGTAIVAGSWAEVDVTTLTDEAAITAAAQQLAAQGAVYAVVPLKDTAGSLYYASQVPAAAGSVAANPVDAAAIARVFKANGITPVAQLAAFRDPAGARADHAMAIRYKGQEYLWLDNKASAGGNPWLNPYAAEAVQYIGDLIEEVHGMGFDQVLLKNVQFPSSTSSKQDYGSTNGVDRAGQLAADIAAWQSRFGTEVTLWYGYSLSQVTDATSALGVPAAQLGMKNLLVEVPGSSTLDEAGRTTLTRMLEDAGVEHTVIRDDAAGRFE</sequence>
<feature type="region of interest" description="Disordered" evidence="1">
    <location>
        <begin position="82"/>
        <end position="104"/>
    </location>
</feature>
<reference evidence="3 4" key="1">
    <citation type="submission" date="2018-02" db="EMBL/GenBank/DDBJ databases">
        <title>Complete genome sequencing of Faecalibacterium prausnitzii strains isolated from the human gut.</title>
        <authorList>
            <person name="Fitzgerald B.C."/>
            <person name="Shkoporov A.N."/>
            <person name="Ross P.R."/>
            <person name="Hill C."/>
        </authorList>
    </citation>
    <scope>NUCLEOTIDE SEQUENCE [LARGE SCALE GENOMIC DNA]</scope>
    <source>
        <strain evidence="3 4">APC942/8-14-2</strain>
    </source>
</reference>
<dbReference type="AlphaFoldDB" id="A0A329TJ94"/>
<evidence type="ECO:0000259" key="2">
    <source>
        <dbReference type="Pfam" id="PF13200"/>
    </source>
</evidence>
<feature type="compositionally biased region" description="Low complexity" evidence="1">
    <location>
        <begin position="82"/>
        <end position="92"/>
    </location>
</feature>
<name>A0A329TJ94_9FIRM</name>
<dbReference type="InterPro" id="IPR025275">
    <property type="entry name" value="DUF4015"/>
</dbReference>
<dbReference type="Proteomes" id="UP000251634">
    <property type="component" value="Unassembled WGS sequence"/>
</dbReference>
<organism evidence="3 4">
    <name type="scientific">Faecalibacterium prausnitzii</name>
    <dbReference type="NCBI Taxonomy" id="853"/>
    <lineage>
        <taxon>Bacteria</taxon>
        <taxon>Bacillati</taxon>
        <taxon>Bacillota</taxon>
        <taxon>Clostridia</taxon>
        <taxon>Eubacteriales</taxon>
        <taxon>Oscillospiraceae</taxon>
        <taxon>Faecalibacterium</taxon>
    </lineage>
</organism>
<evidence type="ECO:0000313" key="4">
    <source>
        <dbReference type="Proteomes" id="UP000251634"/>
    </source>
</evidence>
<dbReference type="Pfam" id="PF13200">
    <property type="entry name" value="DUF4015"/>
    <property type="match status" value="1"/>
</dbReference>
<evidence type="ECO:0000256" key="1">
    <source>
        <dbReference type="SAM" id="MobiDB-lite"/>
    </source>
</evidence>
<protein>
    <recommendedName>
        <fullName evidence="2">DUF4015 domain-containing protein</fullName>
    </recommendedName>
</protein>
<gene>
    <name evidence="3" type="ORF">C4N25_08190</name>
</gene>
<comment type="caution">
    <text evidence="3">The sequence shown here is derived from an EMBL/GenBank/DDBJ whole genome shotgun (WGS) entry which is preliminary data.</text>
</comment>
<proteinExistence type="predicted"/>
<dbReference type="EMBL" id="PRKZ01000005">
    <property type="protein sequence ID" value="RAW49475.1"/>
    <property type="molecule type" value="Genomic_DNA"/>
</dbReference>
<evidence type="ECO:0000313" key="3">
    <source>
        <dbReference type="EMBL" id="RAW49475.1"/>
    </source>
</evidence>
<feature type="domain" description="DUF4015" evidence="2">
    <location>
        <begin position="132"/>
        <end position="275"/>
    </location>
</feature>
<dbReference type="RefSeq" id="WP_112115665.1">
    <property type="nucleotide sequence ID" value="NZ_PRKZ01000005.1"/>
</dbReference>
<accession>A0A329TJ94</accession>